<organism evidence="2 3">
    <name type="scientific">Fulvimarina uroteuthidis</name>
    <dbReference type="NCBI Taxonomy" id="3098149"/>
    <lineage>
        <taxon>Bacteria</taxon>
        <taxon>Pseudomonadati</taxon>
        <taxon>Pseudomonadota</taxon>
        <taxon>Alphaproteobacteria</taxon>
        <taxon>Hyphomicrobiales</taxon>
        <taxon>Aurantimonadaceae</taxon>
        <taxon>Fulvimarina</taxon>
    </lineage>
</organism>
<protein>
    <recommendedName>
        <fullName evidence="4">Cell division protein FtsL</fullName>
    </recommendedName>
</protein>
<accession>A0ABU5I7F7</accession>
<evidence type="ECO:0000313" key="3">
    <source>
        <dbReference type="Proteomes" id="UP001294412"/>
    </source>
</evidence>
<keyword evidence="1" id="KW-0175">Coiled coil</keyword>
<evidence type="ECO:0008006" key="4">
    <source>
        <dbReference type="Google" id="ProtNLM"/>
    </source>
</evidence>
<feature type="coiled-coil region" evidence="1">
    <location>
        <begin position="27"/>
        <end position="54"/>
    </location>
</feature>
<name>A0ABU5I7F7_9HYPH</name>
<evidence type="ECO:0000313" key="2">
    <source>
        <dbReference type="EMBL" id="MDY8110753.1"/>
    </source>
</evidence>
<gene>
    <name evidence="2" type="ORF">U0C82_16550</name>
</gene>
<sequence>MLRTLDILSIVALIGAASWTFSVKHETDLVENEIRKVERKIASEKETIAILSADWTLYNQPARLQALAETYAEDLKLMEIRPDQIVAEHQLPAPPIPKDLTIEDIEAELLASNNTAVQ</sequence>
<comment type="caution">
    <text evidence="2">The sequence shown here is derived from an EMBL/GenBank/DDBJ whole genome shotgun (WGS) entry which is preliminary data.</text>
</comment>
<dbReference type="EMBL" id="JAXLPB010000006">
    <property type="protein sequence ID" value="MDY8110753.1"/>
    <property type="molecule type" value="Genomic_DNA"/>
</dbReference>
<evidence type="ECO:0000256" key="1">
    <source>
        <dbReference type="SAM" id="Coils"/>
    </source>
</evidence>
<dbReference type="Proteomes" id="UP001294412">
    <property type="component" value="Unassembled WGS sequence"/>
</dbReference>
<reference evidence="2 3" key="1">
    <citation type="submission" date="2023-12" db="EMBL/GenBank/DDBJ databases">
        <title>Description of Novel Strain Fulvimarina sp. 2208YS6-2-32 isolated from Uroteuthis (Photololigo) edulis.</title>
        <authorList>
            <person name="Park J.-S."/>
        </authorList>
    </citation>
    <scope>NUCLEOTIDE SEQUENCE [LARGE SCALE GENOMIC DNA]</scope>
    <source>
        <strain evidence="2 3">2208YS6-2-32</strain>
    </source>
</reference>
<keyword evidence="3" id="KW-1185">Reference proteome</keyword>
<dbReference type="RefSeq" id="WP_322188610.1">
    <property type="nucleotide sequence ID" value="NZ_JAXLPB010000006.1"/>
</dbReference>
<proteinExistence type="predicted"/>